<dbReference type="EMBL" id="JARKIE010000056">
    <property type="protein sequence ID" value="KAJ7691721.1"/>
    <property type="molecule type" value="Genomic_DNA"/>
</dbReference>
<sequence length="60" mass="6772">SVYEYQAFLVELVKNFEFSMDPSLSDKVRREPGVVMMPKISGELMKGPQLPITIRAVDAL</sequence>
<dbReference type="Proteomes" id="UP001221757">
    <property type="component" value="Unassembled WGS sequence"/>
</dbReference>
<gene>
    <name evidence="1" type="ORF">B0H17DRAFT_934694</name>
</gene>
<evidence type="ECO:0000313" key="2">
    <source>
        <dbReference type="Proteomes" id="UP001221757"/>
    </source>
</evidence>
<protein>
    <recommendedName>
        <fullName evidence="3">Cytochrome P450</fullName>
    </recommendedName>
</protein>
<reference evidence="1" key="1">
    <citation type="submission" date="2023-03" db="EMBL/GenBank/DDBJ databases">
        <title>Massive genome expansion in bonnet fungi (Mycena s.s.) driven by repeated elements and novel gene families across ecological guilds.</title>
        <authorList>
            <consortium name="Lawrence Berkeley National Laboratory"/>
            <person name="Harder C.B."/>
            <person name="Miyauchi S."/>
            <person name="Viragh M."/>
            <person name="Kuo A."/>
            <person name="Thoen E."/>
            <person name="Andreopoulos B."/>
            <person name="Lu D."/>
            <person name="Skrede I."/>
            <person name="Drula E."/>
            <person name="Henrissat B."/>
            <person name="Morin E."/>
            <person name="Kohler A."/>
            <person name="Barry K."/>
            <person name="LaButti K."/>
            <person name="Morin E."/>
            <person name="Salamov A."/>
            <person name="Lipzen A."/>
            <person name="Mereny Z."/>
            <person name="Hegedus B."/>
            <person name="Baldrian P."/>
            <person name="Stursova M."/>
            <person name="Weitz H."/>
            <person name="Taylor A."/>
            <person name="Grigoriev I.V."/>
            <person name="Nagy L.G."/>
            <person name="Martin F."/>
            <person name="Kauserud H."/>
        </authorList>
    </citation>
    <scope>NUCLEOTIDE SEQUENCE</scope>
    <source>
        <strain evidence="1">CBHHK067</strain>
    </source>
</reference>
<name>A0AAD7DH68_MYCRO</name>
<evidence type="ECO:0000313" key="1">
    <source>
        <dbReference type="EMBL" id="KAJ7691721.1"/>
    </source>
</evidence>
<accession>A0AAD7DH68</accession>
<proteinExistence type="predicted"/>
<evidence type="ECO:0008006" key="3">
    <source>
        <dbReference type="Google" id="ProtNLM"/>
    </source>
</evidence>
<comment type="caution">
    <text evidence="1">The sequence shown here is derived from an EMBL/GenBank/DDBJ whole genome shotgun (WGS) entry which is preliminary data.</text>
</comment>
<dbReference type="AlphaFoldDB" id="A0AAD7DH68"/>
<organism evidence="1 2">
    <name type="scientific">Mycena rosella</name>
    <name type="common">Pink bonnet</name>
    <name type="synonym">Agaricus rosellus</name>
    <dbReference type="NCBI Taxonomy" id="1033263"/>
    <lineage>
        <taxon>Eukaryota</taxon>
        <taxon>Fungi</taxon>
        <taxon>Dikarya</taxon>
        <taxon>Basidiomycota</taxon>
        <taxon>Agaricomycotina</taxon>
        <taxon>Agaricomycetes</taxon>
        <taxon>Agaricomycetidae</taxon>
        <taxon>Agaricales</taxon>
        <taxon>Marasmiineae</taxon>
        <taxon>Mycenaceae</taxon>
        <taxon>Mycena</taxon>
    </lineage>
</organism>
<feature type="non-terminal residue" evidence="1">
    <location>
        <position position="1"/>
    </location>
</feature>
<keyword evidence="2" id="KW-1185">Reference proteome</keyword>